<feature type="domain" description="RNase III" evidence="1">
    <location>
        <begin position="166"/>
        <end position="255"/>
    </location>
</feature>
<name>A0AAD7BXH1_9AGAR</name>
<evidence type="ECO:0000259" key="1">
    <source>
        <dbReference type="PROSITE" id="PS50142"/>
    </source>
</evidence>
<evidence type="ECO:0000313" key="2">
    <source>
        <dbReference type="EMBL" id="KAJ7632937.1"/>
    </source>
</evidence>
<dbReference type="InterPro" id="IPR000999">
    <property type="entry name" value="RNase_III_dom"/>
</dbReference>
<dbReference type="EMBL" id="JARKIF010000008">
    <property type="protein sequence ID" value="KAJ7632937.1"/>
    <property type="molecule type" value="Genomic_DNA"/>
</dbReference>
<dbReference type="Proteomes" id="UP001221142">
    <property type="component" value="Unassembled WGS sequence"/>
</dbReference>
<gene>
    <name evidence="2" type="ORF">FB45DRAFT_913930</name>
</gene>
<accession>A0AAD7BXH1</accession>
<dbReference type="Pfam" id="PF00636">
    <property type="entry name" value="Ribonuclease_3"/>
    <property type="match status" value="1"/>
</dbReference>
<proteinExistence type="predicted"/>
<dbReference type="AlphaFoldDB" id="A0AAD7BXH1"/>
<reference evidence="2" key="1">
    <citation type="submission" date="2023-03" db="EMBL/GenBank/DDBJ databases">
        <title>Massive genome expansion in bonnet fungi (Mycena s.s.) driven by repeated elements and novel gene families across ecological guilds.</title>
        <authorList>
            <consortium name="Lawrence Berkeley National Laboratory"/>
            <person name="Harder C.B."/>
            <person name="Miyauchi S."/>
            <person name="Viragh M."/>
            <person name="Kuo A."/>
            <person name="Thoen E."/>
            <person name="Andreopoulos B."/>
            <person name="Lu D."/>
            <person name="Skrede I."/>
            <person name="Drula E."/>
            <person name="Henrissat B."/>
            <person name="Morin E."/>
            <person name="Kohler A."/>
            <person name="Barry K."/>
            <person name="LaButti K."/>
            <person name="Morin E."/>
            <person name="Salamov A."/>
            <person name="Lipzen A."/>
            <person name="Mereny Z."/>
            <person name="Hegedus B."/>
            <person name="Baldrian P."/>
            <person name="Stursova M."/>
            <person name="Weitz H."/>
            <person name="Taylor A."/>
            <person name="Grigoriev I.V."/>
            <person name="Nagy L.G."/>
            <person name="Martin F."/>
            <person name="Kauserud H."/>
        </authorList>
    </citation>
    <scope>NUCLEOTIDE SEQUENCE</scope>
    <source>
        <strain evidence="2">9284</strain>
    </source>
</reference>
<dbReference type="SUPFAM" id="SSF69065">
    <property type="entry name" value="RNase III domain-like"/>
    <property type="match status" value="1"/>
</dbReference>
<dbReference type="Gene3D" id="1.10.1520.10">
    <property type="entry name" value="Ribonuclease III domain"/>
    <property type="match status" value="1"/>
</dbReference>
<dbReference type="GO" id="GO:0004525">
    <property type="term" value="F:ribonuclease III activity"/>
    <property type="evidence" value="ECO:0007669"/>
    <property type="project" value="InterPro"/>
</dbReference>
<comment type="caution">
    <text evidence="2">The sequence shown here is derived from an EMBL/GenBank/DDBJ whole genome shotgun (WGS) entry which is preliminary data.</text>
</comment>
<sequence length="324" mass="35748">MPASEIPGMERICDIFESFVGALAIHSGFSKVLEPLCLLFAPWAEKLCEADSSSSSPEVGRRVRDKYQFALRRLAGVSPAPLKPLNLQPLESNSSAWCIPRLADPSELLTAHMRGWRTLDSSGVELPPNYPPPVPAVESSHLRLWTEALTDVHCRLYFGTEVGSNHRYRAVGESLYALAVTTLAIDHAPAHSPAQLNELRIECTNKDLVARLGLILNLHANLRVLRIVDEADWVAPNRVATAFYAVVAVVYLQTDWSTLMAWLGELLSPWVDAAAQRRLRASSGAEKQLDPTGVRACYLTTVPKSRRNHKTRSRVAGRMGMHAA</sequence>
<organism evidence="2 3">
    <name type="scientific">Roridomyces roridus</name>
    <dbReference type="NCBI Taxonomy" id="1738132"/>
    <lineage>
        <taxon>Eukaryota</taxon>
        <taxon>Fungi</taxon>
        <taxon>Dikarya</taxon>
        <taxon>Basidiomycota</taxon>
        <taxon>Agaricomycotina</taxon>
        <taxon>Agaricomycetes</taxon>
        <taxon>Agaricomycetidae</taxon>
        <taxon>Agaricales</taxon>
        <taxon>Marasmiineae</taxon>
        <taxon>Mycenaceae</taxon>
        <taxon>Roridomyces</taxon>
    </lineage>
</organism>
<dbReference type="PROSITE" id="PS50142">
    <property type="entry name" value="RNASE_3_2"/>
    <property type="match status" value="1"/>
</dbReference>
<evidence type="ECO:0000313" key="3">
    <source>
        <dbReference type="Proteomes" id="UP001221142"/>
    </source>
</evidence>
<protein>
    <recommendedName>
        <fullName evidence="1">RNase III domain-containing protein</fullName>
    </recommendedName>
</protein>
<dbReference type="InterPro" id="IPR036389">
    <property type="entry name" value="RNase_III_sf"/>
</dbReference>
<dbReference type="GO" id="GO:0006396">
    <property type="term" value="P:RNA processing"/>
    <property type="evidence" value="ECO:0007669"/>
    <property type="project" value="InterPro"/>
</dbReference>
<keyword evidence="3" id="KW-1185">Reference proteome</keyword>